<evidence type="ECO:0000256" key="1">
    <source>
        <dbReference type="SAM" id="SignalP"/>
    </source>
</evidence>
<dbReference type="Proteomes" id="UP001059773">
    <property type="component" value="Chromosome"/>
</dbReference>
<sequence>MKKIRNFVMVGAFVVAFSSVGALTGSNDVQAQHLPNDTPASWSGMMVDKLGLFDNYTGPL</sequence>
<gene>
    <name evidence="2" type="ORF">NP439_00865</name>
</gene>
<evidence type="ECO:0000313" key="3">
    <source>
        <dbReference type="Proteomes" id="UP001059773"/>
    </source>
</evidence>
<evidence type="ECO:0000313" key="2">
    <source>
        <dbReference type="EMBL" id="UUI03304.1"/>
    </source>
</evidence>
<reference evidence="2" key="1">
    <citation type="submission" date="2022-07" db="EMBL/GenBank/DDBJ databases">
        <title>FELIX.</title>
        <authorList>
            <person name="Wan K.H."/>
            <person name="Park S."/>
            <person name="Lawrence Q."/>
            <person name="Eichenberger J.P."/>
            <person name="Booth B.W."/>
            <person name="Piaggio A.J."/>
            <person name="Chandler J.C."/>
            <person name="Franklin A.B."/>
            <person name="Celniker S.E."/>
        </authorList>
    </citation>
    <scope>NUCLEOTIDE SEQUENCE</scope>
    <source>
        <strain evidence="2">QA-1986 374</strain>
    </source>
</reference>
<feature type="signal peptide" evidence="1">
    <location>
        <begin position="1"/>
        <end position="22"/>
    </location>
</feature>
<accession>A0ABY5JU20</accession>
<feature type="chain" id="PRO_5047548161" evidence="1">
    <location>
        <begin position="23"/>
        <end position="60"/>
    </location>
</feature>
<proteinExistence type="predicted"/>
<keyword evidence="3" id="KW-1185">Reference proteome</keyword>
<name>A0ABY5JU20_9BACI</name>
<organism evidence="2 3">
    <name type="scientific">Oceanobacillus jeddahense</name>
    <dbReference type="NCBI Taxonomy" id="1462527"/>
    <lineage>
        <taxon>Bacteria</taxon>
        <taxon>Bacillati</taxon>
        <taxon>Bacillota</taxon>
        <taxon>Bacilli</taxon>
        <taxon>Bacillales</taxon>
        <taxon>Bacillaceae</taxon>
        <taxon>Oceanobacillus</taxon>
    </lineage>
</organism>
<protein>
    <submittedName>
        <fullName evidence="2">Uncharacterized protein</fullName>
    </submittedName>
</protein>
<keyword evidence="1" id="KW-0732">Signal</keyword>
<dbReference type="EMBL" id="CP101914">
    <property type="protein sequence ID" value="UUI03304.1"/>
    <property type="molecule type" value="Genomic_DNA"/>
</dbReference>
<dbReference type="RefSeq" id="WP_256708402.1">
    <property type="nucleotide sequence ID" value="NZ_CP101914.1"/>
</dbReference>